<evidence type="ECO:0000313" key="4">
    <source>
        <dbReference type="Proteomes" id="UP001174050"/>
    </source>
</evidence>
<dbReference type="RefSeq" id="WP_290111196.1">
    <property type="nucleotide sequence ID" value="NZ_JAUEPL010000008.1"/>
</dbReference>
<keyword evidence="4" id="KW-1185">Reference proteome</keyword>
<dbReference type="PANTHER" id="PTHR43747:SF1">
    <property type="entry name" value="SLR1998 PROTEIN"/>
    <property type="match status" value="1"/>
</dbReference>
<evidence type="ECO:0000256" key="1">
    <source>
        <dbReference type="ARBA" id="ARBA00038396"/>
    </source>
</evidence>
<feature type="domain" description="FAD dependent oxidoreductase" evidence="2">
    <location>
        <begin position="9"/>
        <end position="72"/>
    </location>
</feature>
<organism evidence="3 4">
    <name type="scientific">Streptomyces ficellus</name>
    <dbReference type="NCBI Taxonomy" id="1977088"/>
    <lineage>
        <taxon>Bacteria</taxon>
        <taxon>Bacillati</taxon>
        <taxon>Actinomycetota</taxon>
        <taxon>Actinomycetes</taxon>
        <taxon>Kitasatosporales</taxon>
        <taxon>Streptomycetaceae</taxon>
        <taxon>Streptomyces</taxon>
    </lineage>
</organism>
<dbReference type="SUPFAM" id="SSF51905">
    <property type="entry name" value="FAD/NAD(P)-binding domain"/>
    <property type="match status" value="1"/>
</dbReference>
<evidence type="ECO:0000313" key="3">
    <source>
        <dbReference type="EMBL" id="MDN3294176.1"/>
    </source>
</evidence>
<dbReference type="PRINTS" id="PR00420">
    <property type="entry name" value="RNGMNOXGNASE"/>
</dbReference>
<reference evidence="3" key="1">
    <citation type="submission" date="2023-06" db="EMBL/GenBank/DDBJ databases">
        <title>WGS-Sequencing of Streptomyces ficellus isolate 21 collected from sand in Gara Djebilet Iron Mine in Algeria.</title>
        <authorList>
            <person name="Zegers G.P."/>
            <person name="Gomez A."/>
            <person name="Gueddou A."/>
            <person name="Zahara A.F."/>
            <person name="Worth M."/>
            <person name="Sevigny J.L."/>
            <person name="Tisa L."/>
        </authorList>
    </citation>
    <scope>NUCLEOTIDE SEQUENCE</scope>
    <source>
        <strain evidence="3">AS11</strain>
    </source>
</reference>
<accession>A0ABT7Z4Z8</accession>
<protein>
    <submittedName>
        <fullName evidence="3">FAD-dependent oxidoreductase</fullName>
    </submittedName>
</protein>
<dbReference type="InterPro" id="IPR050816">
    <property type="entry name" value="Flavin-dep_Halogenase_NPB"/>
</dbReference>
<name>A0ABT7Z4Z8_9ACTN</name>
<dbReference type="PANTHER" id="PTHR43747">
    <property type="entry name" value="FAD-BINDING PROTEIN"/>
    <property type="match status" value="1"/>
</dbReference>
<dbReference type="Pfam" id="PF01266">
    <property type="entry name" value="DAO"/>
    <property type="match status" value="1"/>
</dbReference>
<comment type="similarity">
    <text evidence="1">Belongs to the flavin-dependent halogenase family. Bacterial tryptophan halogenase subfamily.</text>
</comment>
<proteinExistence type="inferred from homology"/>
<dbReference type="Gene3D" id="3.50.50.60">
    <property type="entry name" value="FAD/NAD(P)-binding domain"/>
    <property type="match status" value="3"/>
</dbReference>
<dbReference type="InterPro" id="IPR006076">
    <property type="entry name" value="FAD-dep_OxRdtase"/>
</dbReference>
<sequence>MPHQQHGRAVVIGGGICGLATARVLSEHFREVVLVERDPLPEEDTHRSGTPQARHVHGLLSLGARHLERLFPELRAELKTAEAPVFDHGSGARTQVWAGTLPPRAVGIEVQTFHRDTLEGALRRRVRSLENVTILDGTPVDGLHVDKVGGRVTGVRLRGADEIKQQRVADAEWVVDATGRFSRLPQWLEDAGYDRPHETVIDADLAYATALVEAEPPEGGVHAIQQMNQAPTRPGGVYATDIGRGIWMVTLFGAGGHHPLLDEDGWRAFAAGLRNPGLDRLLDAGTLVSGVVHQFKETCNRRREYAALHRWPDRLVALGDSAHAFNPVFGQGMTVAVCEAVGLGVALARRQSLNGLAQTVQRNVAQRARGPWMLAVSEDLVWSHAKHSKRLPLWLRAASWYKQRLLYLVVHSPDARVMHTFLRVFHMITSPAAIAHPRIVAQVLFRARSPRP</sequence>
<dbReference type="InterPro" id="IPR036188">
    <property type="entry name" value="FAD/NAD-bd_sf"/>
</dbReference>
<dbReference type="EMBL" id="JAUEPL010000008">
    <property type="protein sequence ID" value="MDN3294176.1"/>
    <property type="molecule type" value="Genomic_DNA"/>
</dbReference>
<comment type="caution">
    <text evidence="3">The sequence shown here is derived from an EMBL/GenBank/DDBJ whole genome shotgun (WGS) entry which is preliminary data.</text>
</comment>
<evidence type="ECO:0000259" key="2">
    <source>
        <dbReference type="Pfam" id="PF01266"/>
    </source>
</evidence>
<dbReference type="Proteomes" id="UP001174050">
    <property type="component" value="Unassembled WGS sequence"/>
</dbReference>
<gene>
    <name evidence="3" type="ORF">QWM81_08955</name>
</gene>